<sequence length="161" mass="17449">MVAISACGSQILGQQARNLGTGVGALRLPVKRSRSAVPLRQPVLARSFKTGGVTEKQIDGSDEMTEKYKEIASDLKEKWDETEEKPAVVAITISAFIAIWAASGVVDAVDKLPVIGGLLELVGLLVTGWFAYRYLIFGPDREELKSNIESFIKKVTGKSQL</sequence>
<evidence type="ECO:0000256" key="1">
    <source>
        <dbReference type="ARBA" id="ARBA00004141"/>
    </source>
</evidence>
<dbReference type="Proteomes" id="UP001491310">
    <property type="component" value="Unassembled WGS sequence"/>
</dbReference>
<dbReference type="EMBL" id="JALJOT010000014">
    <property type="protein sequence ID" value="KAK9903238.1"/>
    <property type="molecule type" value="Genomic_DNA"/>
</dbReference>
<keyword evidence="2" id="KW-0472">Membrane</keyword>
<evidence type="ECO:0000313" key="5">
    <source>
        <dbReference type="Proteomes" id="UP001491310"/>
    </source>
</evidence>
<organism evidence="4 5">
    <name type="scientific">Coccomyxa subellipsoidea</name>
    <dbReference type="NCBI Taxonomy" id="248742"/>
    <lineage>
        <taxon>Eukaryota</taxon>
        <taxon>Viridiplantae</taxon>
        <taxon>Chlorophyta</taxon>
        <taxon>core chlorophytes</taxon>
        <taxon>Trebouxiophyceae</taxon>
        <taxon>Trebouxiophyceae incertae sedis</taxon>
        <taxon>Coccomyxaceae</taxon>
        <taxon>Coccomyxa</taxon>
    </lineage>
</organism>
<feature type="domain" description="Cyanobacterial aminoacyl-tRNA synthetase CAAD" evidence="3">
    <location>
        <begin position="74"/>
        <end position="157"/>
    </location>
</feature>
<dbReference type="PANTHER" id="PTHR33222:SF4">
    <property type="entry name" value="PROTEIN CURVATURE THYLAKOID 1A, CHLOROPLASTIC"/>
    <property type="match status" value="1"/>
</dbReference>
<dbReference type="PANTHER" id="PTHR33222">
    <property type="match status" value="1"/>
</dbReference>
<dbReference type="InterPro" id="IPR033344">
    <property type="entry name" value="CURT1"/>
</dbReference>
<name>A0ABR2YDD7_9CHLO</name>
<dbReference type="InterPro" id="IPR025564">
    <property type="entry name" value="CAAD_dom"/>
</dbReference>
<feature type="transmembrane region" description="Helical" evidence="2">
    <location>
        <begin position="112"/>
        <end position="132"/>
    </location>
</feature>
<comment type="subcellular location">
    <subcellularLocation>
        <location evidence="1">Membrane</location>
        <topology evidence="1">Multi-pass membrane protein</topology>
    </subcellularLocation>
</comment>
<gene>
    <name evidence="4" type="ORF">WJX75_000526</name>
</gene>
<reference evidence="4 5" key="1">
    <citation type="journal article" date="2024" name="Nat. Commun.">
        <title>Phylogenomics reveals the evolutionary origins of lichenization in chlorophyte algae.</title>
        <authorList>
            <person name="Puginier C."/>
            <person name="Libourel C."/>
            <person name="Otte J."/>
            <person name="Skaloud P."/>
            <person name="Haon M."/>
            <person name="Grisel S."/>
            <person name="Petersen M."/>
            <person name="Berrin J.G."/>
            <person name="Delaux P.M."/>
            <person name="Dal Grande F."/>
            <person name="Keller J."/>
        </authorList>
    </citation>
    <scope>NUCLEOTIDE SEQUENCE [LARGE SCALE GENOMIC DNA]</scope>
    <source>
        <strain evidence="4 5">SAG 216-7</strain>
    </source>
</reference>
<comment type="caution">
    <text evidence="4">The sequence shown here is derived from an EMBL/GenBank/DDBJ whole genome shotgun (WGS) entry which is preliminary data.</text>
</comment>
<protein>
    <recommendedName>
        <fullName evidence="3">Cyanobacterial aminoacyl-tRNA synthetase CAAD domain-containing protein</fullName>
    </recommendedName>
</protein>
<evidence type="ECO:0000256" key="2">
    <source>
        <dbReference type="SAM" id="Phobius"/>
    </source>
</evidence>
<keyword evidence="2" id="KW-0812">Transmembrane</keyword>
<keyword evidence="5" id="KW-1185">Reference proteome</keyword>
<keyword evidence="2" id="KW-1133">Transmembrane helix</keyword>
<feature type="transmembrane region" description="Helical" evidence="2">
    <location>
        <begin position="86"/>
        <end position="106"/>
    </location>
</feature>
<proteinExistence type="predicted"/>
<evidence type="ECO:0000313" key="4">
    <source>
        <dbReference type="EMBL" id="KAK9903238.1"/>
    </source>
</evidence>
<accession>A0ABR2YDD7</accession>
<evidence type="ECO:0000259" key="3">
    <source>
        <dbReference type="Pfam" id="PF14159"/>
    </source>
</evidence>
<dbReference type="Pfam" id="PF14159">
    <property type="entry name" value="CAAD"/>
    <property type="match status" value="1"/>
</dbReference>